<dbReference type="AlphaFoldDB" id="A0A067T521"/>
<organism evidence="1 2">
    <name type="scientific">Galerina marginata (strain CBS 339.88)</name>
    <dbReference type="NCBI Taxonomy" id="685588"/>
    <lineage>
        <taxon>Eukaryota</taxon>
        <taxon>Fungi</taxon>
        <taxon>Dikarya</taxon>
        <taxon>Basidiomycota</taxon>
        <taxon>Agaricomycotina</taxon>
        <taxon>Agaricomycetes</taxon>
        <taxon>Agaricomycetidae</taxon>
        <taxon>Agaricales</taxon>
        <taxon>Agaricineae</taxon>
        <taxon>Strophariaceae</taxon>
        <taxon>Galerina</taxon>
    </lineage>
</organism>
<accession>A0A067T521</accession>
<proteinExistence type="predicted"/>
<dbReference type="EMBL" id="KL142384">
    <property type="protein sequence ID" value="KDR74118.1"/>
    <property type="molecule type" value="Genomic_DNA"/>
</dbReference>
<keyword evidence="2" id="KW-1185">Reference proteome</keyword>
<evidence type="ECO:0000313" key="2">
    <source>
        <dbReference type="Proteomes" id="UP000027222"/>
    </source>
</evidence>
<protein>
    <submittedName>
        <fullName evidence="1">Uncharacterized protein</fullName>
    </submittedName>
</protein>
<reference evidence="2" key="1">
    <citation type="journal article" date="2014" name="Proc. Natl. Acad. Sci. U.S.A.">
        <title>Extensive sampling of basidiomycete genomes demonstrates inadequacy of the white-rot/brown-rot paradigm for wood decay fungi.</title>
        <authorList>
            <person name="Riley R."/>
            <person name="Salamov A.A."/>
            <person name="Brown D.W."/>
            <person name="Nagy L.G."/>
            <person name="Floudas D."/>
            <person name="Held B.W."/>
            <person name="Levasseur A."/>
            <person name="Lombard V."/>
            <person name="Morin E."/>
            <person name="Otillar R."/>
            <person name="Lindquist E.A."/>
            <person name="Sun H."/>
            <person name="LaButti K.M."/>
            <person name="Schmutz J."/>
            <person name="Jabbour D."/>
            <person name="Luo H."/>
            <person name="Baker S.E."/>
            <person name="Pisabarro A.G."/>
            <person name="Walton J.D."/>
            <person name="Blanchette R.A."/>
            <person name="Henrissat B."/>
            <person name="Martin F."/>
            <person name="Cullen D."/>
            <person name="Hibbett D.S."/>
            <person name="Grigoriev I.V."/>
        </authorList>
    </citation>
    <scope>NUCLEOTIDE SEQUENCE [LARGE SCALE GENOMIC DNA]</scope>
    <source>
        <strain evidence="2">CBS 339.88</strain>
    </source>
</reference>
<dbReference type="HOGENOM" id="CLU_2236776_0_0_1"/>
<dbReference type="Proteomes" id="UP000027222">
    <property type="component" value="Unassembled WGS sequence"/>
</dbReference>
<name>A0A067T521_GALM3</name>
<sequence length="105" mass="12006">MPTRPVAAALPTTNHSIQHRKIGEPSVDTSELWYLSDFFLRACFNIYSIFMVQPPCASSPDRFSLFLSSYKFLVRKATSSRSDQSSVPIYPDNRIVQIYLNNISR</sequence>
<gene>
    <name evidence="1" type="ORF">GALMADRAFT_604134</name>
</gene>
<evidence type="ECO:0000313" key="1">
    <source>
        <dbReference type="EMBL" id="KDR74118.1"/>
    </source>
</evidence>